<name>X0UXS0_9ZZZZ</name>
<feature type="non-terminal residue" evidence="1">
    <location>
        <position position="124"/>
    </location>
</feature>
<accession>X0UXS0</accession>
<sequence>MTAPFLVLSHRHEMIPVAHRLRLEGEDVQLIVWPAGKSYRFEKAWEGSFPQIVKGSKGDLDESVINSLAEEAKSGTFSVLTNSFSARNRFHEAKTLHAASRTRDISPPRSIVRLGAWFDGERFQ</sequence>
<evidence type="ECO:0000313" key="1">
    <source>
        <dbReference type="EMBL" id="GAG03962.1"/>
    </source>
</evidence>
<proteinExistence type="predicted"/>
<reference evidence="1" key="1">
    <citation type="journal article" date="2014" name="Front. Microbiol.">
        <title>High frequency of phylogenetically diverse reductive dehalogenase-homologous genes in deep subseafloor sedimentary metagenomes.</title>
        <authorList>
            <person name="Kawai M."/>
            <person name="Futagami T."/>
            <person name="Toyoda A."/>
            <person name="Takaki Y."/>
            <person name="Nishi S."/>
            <person name="Hori S."/>
            <person name="Arai W."/>
            <person name="Tsubouchi T."/>
            <person name="Morono Y."/>
            <person name="Uchiyama I."/>
            <person name="Ito T."/>
            <person name="Fujiyama A."/>
            <person name="Inagaki F."/>
            <person name="Takami H."/>
        </authorList>
    </citation>
    <scope>NUCLEOTIDE SEQUENCE</scope>
    <source>
        <strain evidence="1">Expedition CK06-06</strain>
    </source>
</reference>
<dbReference type="AlphaFoldDB" id="X0UXS0"/>
<dbReference type="EMBL" id="BARS01028051">
    <property type="protein sequence ID" value="GAG03962.1"/>
    <property type="molecule type" value="Genomic_DNA"/>
</dbReference>
<gene>
    <name evidence="1" type="ORF">S01H1_44004</name>
</gene>
<comment type="caution">
    <text evidence="1">The sequence shown here is derived from an EMBL/GenBank/DDBJ whole genome shotgun (WGS) entry which is preliminary data.</text>
</comment>
<protein>
    <submittedName>
        <fullName evidence="1">Uncharacterized protein</fullName>
    </submittedName>
</protein>
<organism evidence="1">
    <name type="scientific">marine sediment metagenome</name>
    <dbReference type="NCBI Taxonomy" id="412755"/>
    <lineage>
        <taxon>unclassified sequences</taxon>
        <taxon>metagenomes</taxon>
        <taxon>ecological metagenomes</taxon>
    </lineage>
</organism>